<feature type="region of interest" description="Disordered" evidence="2">
    <location>
        <begin position="314"/>
        <end position="432"/>
    </location>
</feature>
<dbReference type="PANTHER" id="PTHR12829">
    <property type="entry name" value="N6-ADENOSINE-METHYLTRANSFERASE"/>
    <property type="match status" value="1"/>
</dbReference>
<dbReference type="InterPro" id="IPR029063">
    <property type="entry name" value="SAM-dependent_MTases_sf"/>
</dbReference>
<dbReference type="EC" id="2.1.1.62" evidence="3"/>
<evidence type="ECO:0000256" key="1">
    <source>
        <dbReference type="PROSITE-ProRule" id="PRU00489"/>
    </source>
</evidence>
<feature type="compositionally biased region" description="Polar residues" evidence="2">
    <location>
        <begin position="795"/>
        <end position="804"/>
    </location>
</feature>
<dbReference type="KEGG" id="tgo:TGME49_217350"/>
<protein>
    <submittedName>
        <fullName evidence="3">Methyltransferase MTA70, putative</fullName>
        <ecNumber evidence="3">2.1.1.62</ecNumber>
    </submittedName>
</protein>
<keyword evidence="3" id="KW-0489">Methyltransferase</keyword>
<feature type="region of interest" description="Disordered" evidence="2">
    <location>
        <begin position="1"/>
        <end position="147"/>
    </location>
</feature>
<dbReference type="Pfam" id="PF05063">
    <property type="entry name" value="MT-A70"/>
    <property type="match status" value="1"/>
</dbReference>
<dbReference type="GO" id="GO:0005634">
    <property type="term" value="C:nucleus"/>
    <property type="evidence" value="ECO:0007669"/>
    <property type="project" value="TreeGrafter"/>
</dbReference>
<evidence type="ECO:0000313" key="4">
    <source>
        <dbReference type="Proteomes" id="UP000001529"/>
    </source>
</evidence>
<dbReference type="GeneID" id="7901022"/>
<dbReference type="VEuPathDB" id="ToxoDB:TGME49_217350"/>
<gene>
    <name evidence="3" type="ORF">TGME49_217350</name>
</gene>
<organism evidence="3 4">
    <name type="scientific">Toxoplasma gondii (strain ATCC 50611 / Me49)</name>
    <dbReference type="NCBI Taxonomy" id="508771"/>
    <lineage>
        <taxon>Eukaryota</taxon>
        <taxon>Sar</taxon>
        <taxon>Alveolata</taxon>
        <taxon>Apicomplexa</taxon>
        <taxon>Conoidasida</taxon>
        <taxon>Coccidia</taxon>
        <taxon>Eucoccidiorida</taxon>
        <taxon>Eimeriorina</taxon>
        <taxon>Sarcocystidae</taxon>
        <taxon>Toxoplasma</taxon>
    </lineage>
</organism>
<feature type="compositionally biased region" description="Pro residues" evidence="2">
    <location>
        <begin position="409"/>
        <end position="419"/>
    </location>
</feature>
<keyword evidence="3" id="KW-0808">Transferase</keyword>
<dbReference type="GO" id="GO:0016422">
    <property type="term" value="F:mRNA (2'-O-methyladenosine-N6-)-methyltransferase activity"/>
    <property type="evidence" value="ECO:0007669"/>
    <property type="project" value="UniProtKB-EC"/>
</dbReference>
<comment type="similarity">
    <text evidence="1">Belongs to the MT-A70-like family.</text>
</comment>
<dbReference type="Proteomes" id="UP000001529">
    <property type="component" value="Chromosome XII"/>
</dbReference>
<dbReference type="PROSITE" id="PS51143">
    <property type="entry name" value="MT_A70"/>
    <property type="match status" value="1"/>
</dbReference>
<accession>A0A125YLJ5</accession>
<evidence type="ECO:0000313" key="3">
    <source>
        <dbReference type="EMBL" id="EPT24713.1"/>
    </source>
</evidence>
<dbReference type="GO" id="GO:0032259">
    <property type="term" value="P:methylation"/>
    <property type="evidence" value="ECO:0007669"/>
    <property type="project" value="UniProtKB-KW"/>
</dbReference>
<dbReference type="EMBL" id="CM002047">
    <property type="protein sequence ID" value="EPT24713.1"/>
    <property type="molecule type" value="Genomic_DNA"/>
</dbReference>
<name>A0A125YLJ5_TOXGM</name>
<dbReference type="SMR" id="A0A125YLJ5"/>
<keyword evidence="4" id="KW-1185">Reference proteome</keyword>
<proteinExistence type="inferred from homology"/>
<dbReference type="GO" id="GO:0036396">
    <property type="term" value="C:RNA N6-methyladenosine methyltransferase complex"/>
    <property type="evidence" value="ECO:0007669"/>
    <property type="project" value="TreeGrafter"/>
</dbReference>
<sequence length="819" mass="87998">MSSHLRQRFQQRKLGLSGSALPSSLPSAAPSAGPSPSSVLTPPLASLSRSTSGASVPSVSPSPAPFVAQGSNAASGAVGAAAAPDPAVFSDSGRAASRRPLEEGNRGPPRLPELRPAVSAPAEPAETGVSGRALRPTAALPPLPPDLPLDHPSVASLQNARLPGTLEELLLFVLRALLHHPAVAPSLRRGPAETVETVETVKSLARAVDCHIELNAFAAHLKQVSRAGPASGRGSSLATQRLFRPEAVLRVLQFAGFRADGDSQDAPAPVVGALSPFPYPLLSLASLNSVTVIKTVFPLRICAVLFMLFQQAQQPPAAPSQVPRSSRLETPRPVSVGAPFTPQTVAPTPPQAPPQAPPQGPPQPPPQGPPGPAPPPPPPPPPGFACAPFFSGGGPPTALGSNGGVGLPGAPPPPPPPPACDGDKKGGAGDKGVDAELQEDLEKLLSVPTALKQRDLDSGSELTSLLSAPTARQQMILHSFKNKGGSALREICTYGSRVECCRARNSFKPCSKVHFRRIVLPHTDVSLGDCSYLDTCRHIETCRYVHYEVDAASKNDALKKMRGEASADPYAIGTISAGAYTEYPAQWIRCDIRTFDFSIFRKLIRVVMADPPWDIHMDLPYGTMTDQEMRSLRVDLIQEEGLLFLWVTGRAMELARECLQLWGYRRVEEILWVKTNQLQRIIRTGRTGHWLNHSKEHCLVAVKGNMAFNRNIDCDVIVSEVRETSRKPDEIYRMIERMAPDSLKVELFGRMHNVRNNWITLGNQLKGVKIEHPLLRERYNAFAEREGLPVAEVPSASNPENETSNADEKNEEVSGETDM</sequence>
<feature type="compositionally biased region" description="Pro residues" evidence="2">
    <location>
        <begin position="347"/>
        <end position="383"/>
    </location>
</feature>
<feature type="compositionally biased region" description="Low complexity" evidence="2">
    <location>
        <begin position="48"/>
        <end position="91"/>
    </location>
</feature>
<feature type="compositionally biased region" description="Gly residues" evidence="2">
    <location>
        <begin position="391"/>
        <end position="407"/>
    </location>
</feature>
<feature type="compositionally biased region" description="Basic residues" evidence="2">
    <location>
        <begin position="1"/>
        <end position="11"/>
    </location>
</feature>
<dbReference type="InterPro" id="IPR007757">
    <property type="entry name" value="MT-A70-like"/>
</dbReference>
<dbReference type="OrthoDB" id="10262526at2759"/>
<feature type="compositionally biased region" description="Basic and acidic residues" evidence="2">
    <location>
        <begin position="421"/>
        <end position="432"/>
    </location>
</feature>
<evidence type="ECO:0000256" key="2">
    <source>
        <dbReference type="SAM" id="MobiDB-lite"/>
    </source>
</evidence>
<reference evidence="3" key="1">
    <citation type="submission" date="2013-04" db="EMBL/GenBank/DDBJ databases">
        <authorList>
            <person name="Sibley D."/>
            <person name="Venepally P."/>
            <person name="Karamycheva S."/>
            <person name="Hadjithomas M."/>
            <person name="Khan A."/>
            <person name="Brunk B."/>
            <person name="Roos D."/>
            <person name="Caler E."/>
            <person name="Lorenzi H."/>
        </authorList>
    </citation>
    <scope>NUCLEOTIDE SEQUENCE [LARGE SCALE GENOMIC DNA]</scope>
    <source>
        <strain evidence="3">ME49</strain>
    </source>
</reference>
<dbReference type="SUPFAM" id="SSF53335">
    <property type="entry name" value="S-adenosyl-L-methionine-dependent methyltransferases"/>
    <property type="match status" value="1"/>
</dbReference>
<dbReference type="RefSeq" id="XP_002371302.1">
    <property type="nucleotide sequence ID" value="XM_002371261.2"/>
</dbReference>
<dbReference type="EMBL" id="KE138840">
    <property type="protein sequence ID" value="EPT24713.1"/>
    <property type="molecule type" value="Genomic_DNA"/>
</dbReference>
<feature type="compositionally biased region" description="Low complexity" evidence="2">
    <location>
        <begin position="14"/>
        <end position="38"/>
    </location>
</feature>
<dbReference type="PANTHER" id="PTHR12829:SF2">
    <property type="entry name" value="N6-ADENOSINE-METHYLTRANSFERASE MT-A70-LIKE"/>
    <property type="match status" value="1"/>
</dbReference>
<feature type="region of interest" description="Disordered" evidence="2">
    <location>
        <begin position="789"/>
        <end position="819"/>
    </location>
</feature>
<dbReference type="AlphaFoldDB" id="A0A125YLJ5"/>